<organism evidence="1 2">
    <name type="scientific">Pistacia integerrima</name>
    <dbReference type="NCBI Taxonomy" id="434235"/>
    <lineage>
        <taxon>Eukaryota</taxon>
        <taxon>Viridiplantae</taxon>
        <taxon>Streptophyta</taxon>
        <taxon>Embryophyta</taxon>
        <taxon>Tracheophyta</taxon>
        <taxon>Spermatophyta</taxon>
        <taxon>Magnoliopsida</taxon>
        <taxon>eudicotyledons</taxon>
        <taxon>Gunneridae</taxon>
        <taxon>Pentapetalae</taxon>
        <taxon>rosids</taxon>
        <taxon>malvids</taxon>
        <taxon>Sapindales</taxon>
        <taxon>Anacardiaceae</taxon>
        <taxon>Pistacia</taxon>
    </lineage>
</organism>
<accession>A0ACC0ZAS5</accession>
<dbReference type="EMBL" id="CM047737">
    <property type="protein sequence ID" value="KAJ0048509.1"/>
    <property type="molecule type" value="Genomic_DNA"/>
</dbReference>
<proteinExistence type="predicted"/>
<comment type="caution">
    <text evidence="1">The sequence shown here is derived from an EMBL/GenBank/DDBJ whole genome shotgun (WGS) entry which is preliminary data.</text>
</comment>
<protein>
    <submittedName>
        <fullName evidence="1">Uncharacterized protein</fullName>
    </submittedName>
</protein>
<gene>
    <name evidence="1" type="ORF">Pint_16102</name>
</gene>
<sequence length="44" mass="4929">MLSQGFWQRNTPQLSSTQLILAIPALTSITILGSYLLRKVQKVL</sequence>
<keyword evidence="2" id="KW-1185">Reference proteome</keyword>
<dbReference type="Proteomes" id="UP001163603">
    <property type="component" value="Chromosome 2"/>
</dbReference>
<name>A0ACC0ZAS5_9ROSI</name>
<evidence type="ECO:0000313" key="1">
    <source>
        <dbReference type="EMBL" id="KAJ0048509.1"/>
    </source>
</evidence>
<reference evidence="2" key="1">
    <citation type="journal article" date="2023" name="G3 (Bethesda)">
        <title>Genome assembly and association tests identify interacting loci associated with vigor, precocity, and sex in interspecific pistachio rootstocks.</title>
        <authorList>
            <person name="Palmer W."/>
            <person name="Jacygrad E."/>
            <person name="Sagayaradj S."/>
            <person name="Cavanaugh K."/>
            <person name="Han R."/>
            <person name="Bertier L."/>
            <person name="Beede B."/>
            <person name="Kafkas S."/>
            <person name="Golino D."/>
            <person name="Preece J."/>
            <person name="Michelmore R."/>
        </authorList>
    </citation>
    <scope>NUCLEOTIDE SEQUENCE [LARGE SCALE GENOMIC DNA]</scope>
</reference>
<evidence type="ECO:0000313" key="2">
    <source>
        <dbReference type="Proteomes" id="UP001163603"/>
    </source>
</evidence>